<dbReference type="Gene3D" id="3.40.1010.10">
    <property type="entry name" value="Cobalt-precorrin-4 Transmethylase, Domain 1"/>
    <property type="match status" value="1"/>
</dbReference>
<keyword evidence="2" id="KW-0169">Cobalamin biosynthesis</keyword>
<keyword evidence="5" id="KW-0949">S-adenosyl-L-methionine</keyword>
<proteinExistence type="predicted"/>
<dbReference type="GO" id="GO:0032259">
    <property type="term" value="P:methylation"/>
    <property type="evidence" value="ECO:0007669"/>
    <property type="project" value="UniProtKB-KW"/>
</dbReference>
<sequence length="488" mass="53941">MTRGKLNLVGIGPGRDEHITPAALEAINEAEYVIGYSTYIGLVRHLLTGKQVTRTGMTEEIGRAQAAVEAAANGKIVALISSGDAGVYGMAGLVFEVLRKIGWKRGDSPEVRIFPGISADNSCASLVGAPLVHDSCRISLSDLLTPWPIIAKRIDSAAKGDFVISLYNPASGRRQRQILEATRIISQYRPGNTPVALIKSAYRKQQNVVLSDLDHFLDFEIGMNTTVIVGSSNSFIYEGFFITPRGYSNKYSLESGEIQNGQRKGFSLRTEGDLSEKSSASNGDRTLNITKIPNAFVRASTSVIEPEEPTVQETKVEHSGQDSSVVSALNALRFVQSVKSPSTKTSTLKEEINDFGKIGRLAGALLYESNGEYYLIGKLKRPCRFEDFGFSHMEDQTLHWAKLTVTDSKLAQANFFQFIVPLKTTPEDLYDRFAVYRNSSISERITTLLQDSSDKVIWNESEYWDLSWLSSLPKPIWTIVRDELLKCS</sequence>
<dbReference type="PANTHER" id="PTHR47036">
    <property type="entry name" value="COBALT-FACTOR III C(17)-METHYLTRANSFERASE-RELATED"/>
    <property type="match status" value="1"/>
</dbReference>
<organism evidence="8 9">
    <name type="scientific">Leptospira fainei serovar Hurstbridge str. BUT 6</name>
    <dbReference type="NCBI Taxonomy" id="1193011"/>
    <lineage>
        <taxon>Bacteria</taxon>
        <taxon>Pseudomonadati</taxon>
        <taxon>Spirochaetota</taxon>
        <taxon>Spirochaetia</taxon>
        <taxon>Leptospirales</taxon>
        <taxon>Leptospiraceae</taxon>
        <taxon>Leptospira</taxon>
    </lineage>
</organism>
<evidence type="ECO:0000313" key="8">
    <source>
        <dbReference type="EMBL" id="EPG73973.1"/>
    </source>
</evidence>
<reference evidence="8" key="1">
    <citation type="submission" date="2013-04" db="EMBL/GenBank/DDBJ databases">
        <authorList>
            <person name="Harkins D.M."/>
            <person name="Durkin A.S."/>
            <person name="Selengut J.D."/>
            <person name="Sanka R."/>
            <person name="DePew J."/>
            <person name="Purushe J."/>
            <person name="Ahmed A."/>
            <person name="van der Linden H."/>
            <person name="Goris M.G.A."/>
            <person name="Hartskeerl R.A."/>
            <person name="Vinetz J.M."/>
            <person name="Sutton G.G."/>
            <person name="Nelson W.C."/>
            <person name="Fouts D.E."/>
        </authorList>
    </citation>
    <scope>NUCLEOTIDE SEQUENCE [LARGE SCALE GENOMIC DNA]</scope>
    <source>
        <strain evidence="8">BUT 6</strain>
    </source>
</reference>
<dbReference type="UniPathway" id="UPA00148"/>
<evidence type="ECO:0000256" key="6">
    <source>
        <dbReference type="SAM" id="MobiDB-lite"/>
    </source>
</evidence>
<dbReference type="Proteomes" id="UP000014540">
    <property type="component" value="Unassembled WGS sequence"/>
</dbReference>
<dbReference type="Gene3D" id="3.30.950.10">
    <property type="entry name" value="Methyltransferase, Cobalt-precorrin-4 Transmethylase, Domain 2"/>
    <property type="match status" value="1"/>
</dbReference>
<dbReference type="CDD" id="cd11646">
    <property type="entry name" value="Precorrin_3B_C17_MT"/>
    <property type="match status" value="1"/>
</dbReference>
<dbReference type="InterPro" id="IPR006363">
    <property type="entry name" value="Cbl_synth_CobJ/CibH_dom"/>
</dbReference>
<keyword evidence="9" id="KW-1185">Reference proteome</keyword>
<evidence type="ECO:0000256" key="3">
    <source>
        <dbReference type="ARBA" id="ARBA00022603"/>
    </source>
</evidence>
<evidence type="ECO:0000256" key="2">
    <source>
        <dbReference type="ARBA" id="ARBA00022573"/>
    </source>
</evidence>
<accession>S3UXK0</accession>
<dbReference type="InterPro" id="IPR014776">
    <property type="entry name" value="4pyrrole_Mease_sub2"/>
</dbReference>
<dbReference type="GO" id="GO:0009236">
    <property type="term" value="P:cobalamin biosynthetic process"/>
    <property type="evidence" value="ECO:0007669"/>
    <property type="project" value="UniProtKB-UniPathway"/>
</dbReference>
<dbReference type="NCBIfam" id="TIGR01466">
    <property type="entry name" value="cobJ_cbiH"/>
    <property type="match status" value="1"/>
</dbReference>
<evidence type="ECO:0000256" key="1">
    <source>
        <dbReference type="ARBA" id="ARBA00004953"/>
    </source>
</evidence>
<dbReference type="GO" id="GO:0030789">
    <property type="term" value="F:precorrin-3B C17-methyltransferase activity"/>
    <property type="evidence" value="ECO:0007669"/>
    <property type="project" value="UniProtKB-EC"/>
</dbReference>
<evidence type="ECO:0000259" key="7">
    <source>
        <dbReference type="Pfam" id="PF00590"/>
    </source>
</evidence>
<evidence type="ECO:0000313" key="9">
    <source>
        <dbReference type="Proteomes" id="UP000014540"/>
    </source>
</evidence>
<feature type="domain" description="Tetrapyrrole methylase" evidence="7">
    <location>
        <begin position="5"/>
        <end position="214"/>
    </location>
</feature>
<dbReference type="SUPFAM" id="SSF53790">
    <property type="entry name" value="Tetrapyrrole methylase"/>
    <property type="match status" value="1"/>
</dbReference>
<gene>
    <name evidence="8" type="primary">cobJ</name>
    <name evidence="8" type="ORF">LEP1GSC058_3749</name>
</gene>
<keyword evidence="3 8" id="KW-0489">Methyltransferase</keyword>
<dbReference type="InterPro" id="IPR035996">
    <property type="entry name" value="4pyrrol_Methylase_sf"/>
</dbReference>
<dbReference type="OrthoDB" id="9772960at2"/>
<feature type="region of interest" description="Disordered" evidence="6">
    <location>
        <begin position="262"/>
        <end position="283"/>
    </location>
</feature>
<evidence type="ECO:0000256" key="4">
    <source>
        <dbReference type="ARBA" id="ARBA00022679"/>
    </source>
</evidence>
<dbReference type="AlphaFoldDB" id="S3UXK0"/>
<dbReference type="PANTHER" id="PTHR47036:SF1">
    <property type="entry name" value="COBALT-FACTOR III C(17)-METHYLTRANSFERASE-RELATED"/>
    <property type="match status" value="1"/>
</dbReference>
<dbReference type="EC" id="2.1.1.131" evidence="8"/>
<dbReference type="Pfam" id="PF00590">
    <property type="entry name" value="TP_methylase"/>
    <property type="match status" value="1"/>
</dbReference>
<protein>
    <submittedName>
        <fullName evidence="8">Precorrin-3B C(17)-methyltransferase</fullName>
        <ecNumber evidence="8">2.1.1.131</ecNumber>
    </submittedName>
</protein>
<name>S3UXK0_9LEPT</name>
<dbReference type="InterPro" id="IPR000878">
    <property type="entry name" value="4pyrrol_Mease"/>
</dbReference>
<dbReference type="RefSeq" id="WP_016550435.1">
    <property type="nucleotide sequence ID" value="NZ_AKWZ02000010.1"/>
</dbReference>
<comment type="caution">
    <text evidence="8">The sequence shown here is derived from an EMBL/GenBank/DDBJ whole genome shotgun (WGS) entry which is preliminary data.</text>
</comment>
<dbReference type="InterPro" id="IPR014777">
    <property type="entry name" value="4pyrrole_Mease_sub1"/>
</dbReference>
<comment type="pathway">
    <text evidence="1">Cofactor biosynthesis; adenosylcobalamin biosynthesis.</text>
</comment>
<dbReference type="EMBL" id="AKWZ02000010">
    <property type="protein sequence ID" value="EPG73973.1"/>
    <property type="molecule type" value="Genomic_DNA"/>
</dbReference>
<dbReference type="STRING" id="1193011.LEP1GSC058_3749"/>
<keyword evidence="4 8" id="KW-0808">Transferase</keyword>
<evidence type="ECO:0000256" key="5">
    <source>
        <dbReference type="ARBA" id="ARBA00022691"/>
    </source>
</evidence>
<dbReference type="InterPro" id="IPR051810">
    <property type="entry name" value="Precorrin_MeTrfase"/>
</dbReference>